<evidence type="ECO:0000256" key="1">
    <source>
        <dbReference type="ARBA" id="ARBA00009183"/>
    </source>
</evidence>
<dbReference type="PANTHER" id="PTHR23023">
    <property type="entry name" value="DIMETHYLANILINE MONOOXYGENASE"/>
    <property type="match status" value="1"/>
</dbReference>
<dbReference type="GO" id="GO:0050660">
    <property type="term" value="F:flavin adenine dinucleotide binding"/>
    <property type="evidence" value="ECO:0007669"/>
    <property type="project" value="InterPro"/>
</dbReference>
<dbReference type="Gene3D" id="3.50.50.60">
    <property type="entry name" value="FAD/NAD(P)-binding domain"/>
    <property type="match status" value="1"/>
</dbReference>
<dbReference type="InterPro" id="IPR036188">
    <property type="entry name" value="FAD/NAD-bd_sf"/>
</dbReference>
<dbReference type="Pfam" id="PF00743">
    <property type="entry name" value="FMO-like"/>
    <property type="match status" value="1"/>
</dbReference>
<comment type="similarity">
    <text evidence="1">Belongs to the FMO family.</text>
</comment>
<comment type="caution">
    <text evidence="5">The sequence shown here is derived from an EMBL/GenBank/DDBJ whole genome shotgun (WGS) entry which is preliminary data.</text>
</comment>
<evidence type="ECO:0000256" key="2">
    <source>
        <dbReference type="ARBA" id="ARBA00022630"/>
    </source>
</evidence>
<reference evidence="5" key="1">
    <citation type="journal article" date="2023" name="Mol. Plant Microbe Interact.">
        <title>Elucidating the Obligate Nature and Biological Capacity of an Invasive Fungal Corn Pathogen.</title>
        <authorList>
            <person name="MacCready J.S."/>
            <person name="Roggenkamp E.M."/>
            <person name="Gdanetz K."/>
            <person name="Chilvers M.I."/>
        </authorList>
    </citation>
    <scope>NUCLEOTIDE SEQUENCE</scope>
    <source>
        <strain evidence="5">PM02</strain>
    </source>
</reference>
<keyword evidence="3" id="KW-0274">FAD</keyword>
<dbReference type="PRINTS" id="PR00368">
    <property type="entry name" value="FADPNR"/>
</dbReference>
<evidence type="ECO:0000313" key="5">
    <source>
        <dbReference type="EMBL" id="KAK2066908.1"/>
    </source>
</evidence>
<dbReference type="InterPro" id="IPR020946">
    <property type="entry name" value="Flavin_mOase-like"/>
</dbReference>
<dbReference type="AlphaFoldDB" id="A0AAD9HWL3"/>
<dbReference type="InterPro" id="IPR036291">
    <property type="entry name" value="NAD(P)-bd_dom_sf"/>
</dbReference>
<keyword evidence="6" id="KW-1185">Reference proteome</keyword>
<dbReference type="GO" id="GO:0050661">
    <property type="term" value="F:NADP binding"/>
    <property type="evidence" value="ECO:0007669"/>
    <property type="project" value="InterPro"/>
</dbReference>
<evidence type="ECO:0008006" key="7">
    <source>
        <dbReference type="Google" id="ProtNLM"/>
    </source>
</evidence>
<name>A0AAD9HWL3_9PEZI</name>
<dbReference type="SUPFAM" id="SSF51905">
    <property type="entry name" value="FAD/NAD(P)-binding domain"/>
    <property type="match status" value="1"/>
</dbReference>
<dbReference type="Proteomes" id="UP001217918">
    <property type="component" value="Unassembled WGS sequence"/>
</dbReference>
<evidence type="ECO:0000256" key="4">
    <source>
        <dbReference type="ARBA" id="ARBA00023002"/>
    </source>
</evidence>
<evidence type="ECO:0000313" key="6">
    <source>
        <dbReference type="Proteomes" id="UP001217918"/>
    </source>
</evidence>
<keyword evidence="4" id="KW-0560">Oxidoreductase</keyword>
<accession>A0AAD9HWL3</accession>
<dbReference type="GO" id="GO:0004499">
    <property type="term" value="F:N,N-dimethylaniline monooxygenase activity"/>
    <property type="evidence" value="ECO:0007669"/>
    <property type="project" value="InterPro"/>
</dbReference>
<dbReference type="EMBL" id="JAQQPM010000001">
    <property type="protein sequence ID" value="KAK2066908.1"/>
    <property type="molecule type" value="Genomic_DNA"/>
</dbReference>
<dbReference type="InterPro" id="IPR050346">
    <property type="entry name" value="FMO-like"/>
</dbReference>
<keyword evidence="2" id="KW-0285">Flavoprotein</keyword>
<protein>
    <recommendedName>
        <fullName evidence="7">Flavin-containing monooxygenase</fullName>
    </recommendedName>
</protein>
<dbReference type="PRINTS" id="PR00469">
    <property type="entry name" value="PNDRDTASEII"/>
</dbReference>
<organism evidence="5 6">
    <name type="scientific">Phyllachora maydis</name>
    <dbReference type="NCBI Taxonomy" id="1825666"/>
    <lineage>
        <taxon>Eukaryota</taxon>
        <taxon>Fungi</taxon>
        <taxon>Dikarya</taxon>
        <taxon>Ascomycota</taxon>
        <taxon>Pezizomycotina</taxon>
        <taxon>Sordariomycetes</taxon>
        <taxon>Sordariomycetidae</taxon>
        <taxon>Phyllachorales</taxon>
        <taxon>Phyllachoraceae</taxon>
        <taxon>Phyllachora</taxon>
    </lineage>
</organism>
<gene>
    <name evidence="5" type="ORF">P8C59_000686</name>
</gene>
<dbReference type="SUPFAM" id="SSF51735">
    <property type="entry name" value="NAD(P)-binding Rossmann-fold domains"/>
    <property type="match status" value="1"/>
</dbReference>
<evidence type="ECO:0000256" key="3">
    <source>
        <dbReference type="ARBA" id="ARBA00022827"/>
    </source>
</evidence>
<sequence>MGSESRVYNPIFNPLSFLYQLFQYLTDLVLSPNPPSPSTRLSRPKVAVIGAGITGVTAAAHCVGHGFDVMIFEAGGEDDLGGIWSKVNNTSSLQIHSLMYRFHPSVKWERGYPDRQQILSQVRKLWERYGLDTKTVFNTTVEKVYQDSRGRWIVNNTSNGHFDGVIAAIGTCGEPKIPEMKGMDKFTNPIYHSSKLTGKRAKGKTIIIIGGGASAVEALEFAAVEEAEKIYILARSDKWIIPRNPIVNGLLAMNIFGQETFLSWIPEMFLRKFFYRDLEDLAPTDKGIYMDTPMVNTDVMDKLRSGKAEWVRCDILEFTENGVLVNERARGVPAGGPGQPAVIEGDMVVMATGFTRPELSFLPPDCYEDPYVPPNWYLQTFPPNHPSVSCINCTYKNAIGTVGNWHIGIYTRILLMFLVDPLTRPGPFWMRRWIDMTRLLKWTSPVGPFDFFTYLELVWWFVFCVSFNPFRWKWALFVFFGIGFKLPQIIVKIETAIGLTNGDGGRDIGRSI</sequence>
<proteinExistence type="inferred from homology"/>